<name>A0A109UY67_9SACH</name>
<comment type="subcellular location">
    <subcellularLocation>
        <location evidence="1">Nucleus</location>
    </subcellularLocation>
</comment>
<evidence type="ECO:0000313" key="8">
    <source>
        <dbReference type="Proteomes" id="UP000243052"/>
    </source>
</evidence>
<evidence type="ECO:0000256" key="6">
    <source>
        <dbReference type="SAM" id="MobiDB-lite"/>
    </source>
</evidence>
<dbReference type="OrthoDB" id="6275927at2759"/>
<dbReference type="InterPro" id="IPR004855">
    <property type="entry name" value="TFIIA_asu/bsu"/>
</dbReference>
<comment type="similarity">
    <text evidence="2">Belongs to the TFIIA subunit 1 family.</text>
</comment>
<dbReference type="FunFam" id="1.10.287.100:FF:000001">
    <property type="entry name" value="Transcription initiation factor IIA subunit"/>
    <property type="match status" value="1"/>
</dbReference>
<gene>
    <name evidence="7" type="ORF">AW171_hschr31469</name>
</gene>
<evidence type="ECO:0000256" key="5">
    <source>
        <dbReference type="ARBA" id="ARBA00074154"/>
    </source>
</evidence>
<dbReference type="GO" id="GO:0005672">
    <property type="term" value="C:transcription factor TFIIA complex"/>
    <property type="evidence" value="ECO:0007669"/>
    <property type="project" value="InterPro"/>
</dbReference>
<dbReference type="CDD" id="cd07976">
    <property type="entry name" value="TFIIA_alpha_beta_like"/>
    <property type="match status" value="1"/>
</dbReference>
<dbReference type="SMART" id="SM01371">
    <property type="entry name" value="TFIIA"/>
    <property type="match status" value="1"/>
</dbReference>
<feature type="region of interest" description="Disordered" evidence="6">
    <location>
        <begin position="107"/>
        <end position="131"/>
    </location>
</feature>
<dbReference type="PANTHER" id="PTHR12694:SF8">
    <property type="entry name" value="TRANSCRIPTION INITIATION FACTOR IIA SUBUNIT 1"/>
    <property type="match status" value="1"/>
</dbReference>
<dbReference type="Proteomes" id="UP000243052">
    <property type="component" value="Chromosome iii"/>
</dbReference>
<keyword evidence="3" id="KW-0804">Transcription</keyword>
<sequence>MSNIEAAKVYEEVVEDVINEVRQDFENAGIDEQTLQDLRRIWQLKLSESRVARFTWDPETIDQAHRGDRVKAPVGSLTQAHVSTDNSNGANSSNLQIPGMMIKEDSNDLSTMEQAASVNNGSQGQGDRDDTKELKQTMELTLDDPEGDIAEQLKQQAKQAKKSALLETDEINSDLDDSDDEYVNFGEEGDGKDVNIMLCLYEKVLRVKNKWKCNLKDGIATINNKDYAFQKSQGESEW</sequence>
<evidence type="ECO:0000256" key="1">
    <source>
        <dbReference type="ARBA" id="ARBA00004123"/>
    </source>
</evidence>
<organism evidence="7 8">
    <name type="scientific">Eremothecium sinecaudum</name>
    <dbReference type="NCBI Taxonomy" id="45286"/>
    <lineage>
        <taxon>Eukaryota</taxon>
        <taxon>Fungi</taxon>
        <taxon>Dikarya</taxon>
        <taxon>Ascomycota</taxon>
        <taxon>Saccharomycotina</taxon>
        <taxon>Saccharomycetes</taxon>
        <taxon>Saccharomycetales</taxon>
        <taxon>Saccharomycetaceae</taxon>
        <taxon>Eremothecium</taxon>
    </lineage>
</organism>
<dbReference type="SUPFAM" id="SSF50784">
    <property type="entry name" value="Transcription factor IIA (TFIIA), beta-barrel domain"/>
    <property type="match status" value="1"/>
</dbReference>
<keyword evidence="4" id="KW-0539">Nucleus</keyword>
<accession>A0A109UY67</accession>
<dbReference type="InterPro" id="IPR009088">
    <property type="entry name" value="TFIIA_b-brl"/>
</dbReference>
<feature type="compositionally biased region" description="Polar residues" evidence="6">
    <location>
        <begin position="108"/>
        <end position="122"/>
    </location>
</feature>
<dbReference type="PANTHER" id="PTHR12694">
    <property type="entry name" value="TRANSCRIPTION INITIATION FACTOR IIA SUBUNIT 1"/>
    <property type="match status" value="1"/>
</dbReference>
<dbReference type="EMBL" id="CP014243">
    <property type="protein sequence ID" value="AMD19628.1"/>
    <property type="molecule type" value="Genomic_DNA"/>
</dbReference>
<dbReference type="RefSeq" id="XP_017986624.1">
    <property type="nucleotide sequence ID" value="XM_018131488.1"/>
</dbReference>
<dbReference type="GeneID" id="28722833"/>
<dbReference type="Gene3D" id="2.30.18.10">
    <property type="entry name" value="Transcription factor IIA (TFIIA), beta-barrel domain"/>
    <property type="match status" value="1"/>
</dbReference>
<dbReference type="SUPFAM" id="SSF47396">
    <property type="entry name" value="Transcription factor IIA (TFIIA), alpha-helical domain"/>
    <property type="match status" value="1"/>
</dbReference>
<proteinExistence type="inferred from homology"/>
<evidence type="ECO:0000256" key="2">
    <source>
        <dbReference type="ARBA" id="ARBA00010059"/>
    </source>
</evidence>
<dbReference type="AlphaFoldDB" id="A0A109UY67"/>
<dbReference type="FunFam" id="2.30.18.10:FF:000007">
    <property type="entry name" value="TOA1p TFIIA large subunit"/>
    <property type="match status" value="1"/>
</dbReference>
<dbReference type="GO" id="GO:0006367">
    <property type="term" value="P:transcription initiation at RNA polymerase II promoter"/>
    <property type="evidence" value="ECO:0007669"/>
    <property type="project" value="InterPro"/>
</dbReference>
<reference evidence="7 8" key="1">
    <citation type="submission" date="2016-01" db="EMBL/GenBank/DDBJ databases">
        <title>Genome sequence of the yeast Holleya sinecauda.</title>
        <authorList>
            <person name="Dietrich F.S."/>
        </authorList>
    </citation>
    <scope>NUCLEOTIDE SEQUENCE [LARGE SCALE GENOMIC DNA]</scope>
    <source>
        <strain evidence="7 8">ATCC 58844</strain>
    </source>
</reference>
<protein>
    <recommendedName>
        <fullName evidence="5">Transcription initiation factor IIA large subunit</fullName>
    </recommendedName>
</protein>
<evidence type="ECO:0000256" key="4">
    <source>
        <dbReference type="ARBA" id="ARBA00023242"/>
    </source>
</evidence>
<dbReference type="Pfam" id="PF03153">
    <property type="entry name" value="TFIIA"/>
    <property type="match status" value="1"/>
</dbReference>
<evidence type="ECO:0000256" key="3">
    <source>
        <dbReference type="ARBA" id="ARBA00023163"/>
    </source>
</evidence>
<dbReference type="STRING" id="45286.A0A109UY67"/>
<evidence type="ECO:0000313" key="7">
    <source>
        <dbReference type="EMBL" id="AMD19628.1"/>
    </source>
</evidence>
<keyword evidence="8" id="KW-1185">Reference proteome</keyword>
<dbReference type="Gene3D" id="1.10.287.100">
    <property type="match status" value="1"/>
</dbReference>